<dbReference type="Pfam" id="PF12833">
    <property type="entry name" value="HTH_18"/>
    <property type="match status" value="1"/>
</dbReference>
<accession>A0A917N6B4</accession>
<dbReference type="AlphaFoldDB" id="A0A917N6B4"/>
<dbReference type="InterPro" id="IPR037923">
    <property type="entry name" value="HTH-like"/>
</dbReference>
<dbReference type="PANTHER" id="PTHR43280">
    <property type="entry name" value="ARAC-FAMILY TRANSCRIPTIONAL REGULATOR"/>
    <property type="match status" value="1"/>
</dbReference>
<reference evidence="5" key="1">
    <citation type="journal article" date="2014" name="Int. J. Syst. Evol. Microbiol.">
        <title>Complete genome sequence of Corynebacterium casei LMG S-19264T (=DSM 44701T), isolated from a smear-ripened cheese.</title>
        <authorList>
            <consortium name="US DOE Joint Genome Institute (JGI-PGF)"/>
            <person name="Walter F."/>
            <person name="Albersmeier A."/>
            <person name="Kalinowski J."/>
            <person name="Ruckert C."/>
        </authorList>
    </citation>
    <scope>NUCLEOTIDE SEQUENCE</scope>
    <source>
        <strain evidence="5">CCM 8433</strain>
    </source>
</reference>
<dbReference type="Pfam" id="PF02311">
    <property type="entry name" value="AraC_binding"/>
    <property type="match status" value="1"/>
</dbReference>
<dbReference type="Proteomes" id="UP000622610">
    <property type="component" value="Unassembled WGS sequence"/>
</dbReference>
<dbReference type="SUPFAM" id="SSF46689">
    <property type="entry name" value="Homeodomain-like"/>
    <property type="match status" value="2"/>
</dbReference>
<feature type="domain" description="HTH araC/xylS-type" evidence="4">
    <location>
        <begin position="165"/>
        <end position="264"/>
    </location>
</feature>
<dbReference type="PROSITE" id="PS01124">
    <property type="entry name" value="HTH_ARAC_FAMILY_2"/>
    <property type="match status" value="1"/>
</dbReference>
<protein>
    <recommendedName>
        <fullName evidence="4">HTH araC/xylS-type domain-containing protein</fullName>
    </recommendedName>
</protein>
<organism evidence="5 6">
    <name type="scientific">Enterococcus alcedinis</name>
    <dbReference type="NCBI Taxonomy" id="1274384"/>
    <lineage>
        <taxon>Bacteria</taxon>
        <taxon>Bacillati</taxon>
        <taxon>Bacillota</taxon>
        <taxon>Bacilli</taxon>
        <taxon>Lactobacillales</taxon>
        <taxon>Enterococcaceae</taxon>
        <taxon>Enterococcus</taxon>
    </lineage>
</organism>
<sequence length="265" mass="31546">MAIYFNLSNQQLPFNIESIGNNWQQVSLQRMDGYPLYHWLQTEKGVGEIWIENRKITLKEGEGILISPFVPHAYYPLTTDWRTNFATFDGYLKQQFHHMLSNKSFILAKNSDNFSFTKNIQKMIRSFEEEVEQFSLSILCYQFILTLGQSRKPIEQHELFQKYVQPSLVDIQKNYAQPLTVEQLAQKHYISTQYFNRLFKKFMGQSPYQYLIDFRIRQAKELLVNQPDLSIQFIATKVGFDSTSQFIDMFKRRTNYTPKKFRGLY</sequence>
<dbReference type="SUPFAM" id="SSF51215">
    <property type="entry name" value="Regulatory protein AraC"/>
    <property type="match status" value="1"/>
</dbReference>
<reference evidence="5" key="2">
    <citation type="submission" date="2020-09" db="EMBL/GenBank/DDBJ databases">
        <authorList>
            <person name="Sun Q."/>
            <person name="Sedlacek I."/>
        </authorList>
    </citation>
    <scope>NUCLEOTIDE SEQUENCE</scope>
    <source>
        <strain evidence="5">CCM 8433</strain>
    </source>
</reference>
<dbReference type="InterPro" id="IPR018060">
    <property type="entry name" value="HTH_AraC"/>
</dbReference>
<comment type="caution">
    <text evidence="5">The sequence shown here is derived from an EMBL/GenBank/DDBJ whole genome shotgun (WGS) entry which is preliminary data.</text>
</comment>
<dbReference type="PANTHER" id="PTHR43280:SF2">
    <property type="entry name" value="HTH-TYPE TRANSCRIPTIONAL REGULATOR EXSA"/>
    <property type="match status" value="1"/>
</dbReference>
<dbReference type="SMART" id="SM00342">
    <property type="entry name" value="HTH_ARAC"/>
    <property type="match status" value="1"/>
</dbReference>
<dbReference type="InterPro" id="IPR009057">
    <property type="entry name" value="Homeodomain-like_sf"/>
</dbReference>
<evidence type="ECO:0000313" key="6">
    <source>
        <dbReference type="Proteomes" id="UP000622610"/>
    </source>
</evidence>
<evidence type="ECO:0000256" key="1">
    <source>
        <dbReference type="ARBA" id="ARBA00023015"/>
    </source>
</evidence>
<keyword evidence="6" id="KW-1185">Reference proteome</keyword>
<dbReference type="EMBL" id="BMDT01000004">
    <property type="protein sequence ID" value="GGI65632.1"/>
    <property type="molecule type" value="Genomic_DNA"/>
</dbReference>
<gene>
    <name evidence="5" type="ORF">GCM10011482_12860</name>
</gene>
<evidence type="ECO:0000259" key="4">
    <source>
        <dbReference type="PROSITE" id="PS01124"/>
    </source>
</evidence>
<dbReference type="GO" id="GO:0003700">
    <property type="term" value="F:DNA-binding transcription factor activity"/>
    <property type="evidence" value="ECO:0007669"/>
    <property type="project" value="InterPro"/>
</dbReference>
<dbReference type="Gene3D" id="2.60.120.280">
    <property type="entry name" value="Regulatory protein AraC"/>
    <property type="match status" value="1"/>
</dbReference>
<dbReference type="Gene3D" id="1.10.10.60">
    <property type="entry name" value="Homeodomain-like"/>
    <property type="match status" value="2"/>
</dbReference>
<keyword evidence="2" id="KW-0238">DNA-binding</keyword>
<keyword evidence="1" id="KW-0805">Transcription regulation</keyword>
<evidence type="ECO:0000256" key="3">
    <source>
        <dbReference type="ARBA" id="ARBA00023163"/>
    </source>
</evidence>
<dbReference type="RefSeq" id="WP_188367465.1">
    <property type="nucleotide sequence ID" value="NZ_BMDT01000004.1"/>
</dbReference>
<dbReference type="InterPro" id="IPR018062">
    <property type="entry name" value="HTH_AraC-typ_CS"/>
</dbReference>
<evidence type="ECO:0000256" key="2">
    <source>
        <dbReference type="ARBA" id="ARBA00023125"/>
    </source>
</evidence>
<dbReference type="InterPro" id="IPR003313">
    <property type="entry name" value="AraC-bd"/>
</dbReference>
<proteinExistence type="predicted"/>
<keyword evidence="3" id="KW-0804">Transcription</keyword>
<dbReference type="GO" id="GO:0043565">
    <property type="term" value="F:sequence-specific DNA binding"/>
    <property type="evidence" value="ECO:0007669"/>
    <property type="project" value="InterPro"/>
</dbReference>
<name>A0A917N6B4_9ENTE</name>
<evidence type="ECO:0000313" key="5">
    <source>
        <dbReference type="EMBL" id="GGI65632.1"/>
    </source>
</evidence>
<dbReference type="PROSITE" id="PS00041">
    <property type="entry name" value="HTH_ARAC_FAMILY_1"/>
    <property type="match status" value="1"/>
</dbReference>